<reference evidence="1" key="1">
    <citation type="submission" date="2018-02" db="EMBL/GenBank/DDBJ databases">
        <title>Rhizophora mucronata_Transcriptome.</title>
        <authorList>
            <person name="Meera S.P."/>
            <person name="Sreeshan A."/>
            <person name="Augustine A."/>
        </authorList>
    </citation>
    <scope>NUCLEOTIDE SEQUENCE</scope>
    <source>
        <tissue evidence="1">Leaf</tissue>
    </source>
</reference>
<dbReference type="AlphaFoldDB" id="A0A2P2QL28"/>
<dbReference type="EMBL" id="GGEC01087217">
    <property type="protein sequence ID" value="MBX67701.1"/>
    <property type="molecule type" value="Transcribed_RNA"/>
</dbReference>
<organism evidence="1">
    <name type="scientific">Rhizophora mucronata</name>
    <name type="common">Asiatic mangrove</name>
    <dbReference type="NCBI Taxonomy" id="61149"/>
    <lineage>
        <taxon>Eukaryota</taxon>
        <taxon>Viridiplantae</taxon>
        <taxon>Streptophyta</taxon>
        <taxon>Embryophyta</taxon>
        <taxon>Tracheophyta</taxon>
        <taxon>Spermatophyta</taxon>
        <taxon>Magnoliopsida</taxon>
        <taxon>eudicotyledons</taxon>
        <taxon>Gunneridae</taxon>
        <taxon>Pentapetalae</taxon>
        <taxon>rosids</taxon>
        <taxon>fabids</taxon>
        <taxon>Malpighiales</taxon>
        <taxon>Rhizophoraceae</taxon>
        <taxon>Rhizophora</taxon>
    </lineage>
</organism>
<evidence type="ECO:0000313" key="1">
    <source>
        <dbReference type="EMBL" id="MBX67701.1"/>
    </source>
</evidence>
<protein>
    <submittedName>
        <fullName evidence="1">Uncharacterized protein</fullName>
    </submittedName>
</protein>
<name>A0A2P2QL28_RHIMU</name>
<proteinExistence type="predicted"/>
<accession>A0A2P2QL28</accession>
<sequence>MIFFSGKDMENEQIPKNPTLIGIAKRMDRN</sequence>